<dbReference type="PANTHER" id="PTHR31760">
    <property type="entry name" value="S-ADENOSYL-L-METHIONINE-DEPENDENT METHYLTRANSFERASES SUPERFAMILY PROTEIN"/>
    <property type="match status" value="1"/>
</dbReference>
<dbReference type="InterPro" id="IPR003682">
    <property type="entry name" value="rRNA_ssu_MeTfrase_G"/>
</dbReference>
<feature type="binding site" evidence="6">
    <location>
        <position position="80"/>
    </location>
    <ligand>
        <name>S-adenosyl-L-methionine</name>
        <dbReference type="ChEBI" id="CHEBI:59789"/>
    </ligand>
</feature>
<evidence type="ECO:0000256" key="2">
    <source>
        <dbReference type="ARBA" id="ARBA00022552"/>
    </source>
</evidence>
<evidence type="ECO:0000256" key="6">
    <source>
        <dbReference type="HAMAP-Rule" id="MF_00074"/>
    </source>
</evidence>
<dbReference type="STRING" id="1069536.SINU_01075"/>
<dbReference type="PANTHER" id="PTHR31760:SF0">
    <property type="entry name" value="S-ADENOSYL-L-METHIONINE-DEPENDENT METHYLTRANSFERASES SUPERFAMILY PROTEIN"/>
    <property type="match status" value="1"/>
</dbReference>
<comment type="function">
    <text evidence="6">Specifically methylates the N7 position of guanine in position 535 of 16S rRNA.</text>
</comment>
<dbReference type="SUPFAM" id="SSF53335">
    <property type="entry name" value="S-adenosyl-L-methionine-dependent methyltransferases"/>
    <property type="match status" value="1"/>
</dbReference>
<dbReference type="GO" id="GO:0005829">
    <property type="term" value="C:cytosol"/>
    <property type="evidence" value="ECO:0007669"/>
    <property type="project" value="TreeGrafter"/>
</dbReference>
<feature type="binding site" evidence="6">
    <location>
        <begin position="126"/>
        <end position="127"/>
    </location>
    <ligand>
        <name>S-adenosyl-L-methionine</name>
        <dbReference type="ChEBI" id="CHEBI:59789"/>
    </ligand>
</feature>
<organism evidence="7 8">
    <name type="scientific">Sporolactobacillus inulinus CASD</name>
    <dbReference type="NCBI Taxonomy" id="1069536"/>
    <lineage>
        <taxon>Bacteria</taxon>
        <taxon>Bacillati</taxon>
        <taxon>Bacillota</taxon>
        <taxon>Bacilli</taxon>
        <taxon>Bacillales</taxon>
        <taxon>Sporolactobacillaceae</taxon>
        <taxon>Sporolactobacillus</taxon>
    </lineage>
</organism>
<keyword evidence="1 6" id="KW-0963">Cytoplasm</keyword>
<keyword evidence="8" id="KW-1185">Reference proteome</keyword>
<dbReference type="Gene3D" id="3.40.50.150">
    <property type="entry name" value="Vaccinia Virus protein VP39"/>
    <property type="match status" value="1"/>
</dbReference>
<dbReference type="EC" id="2.1.1.-" evidence="6"/>
<comment type="subcellular location">
    <subcellularLocation>
        <location evidence="6">Cytoplasm</location>
    </subcellularLocation>
</comment>
<evidence type="ECO:0000313" key="8">
    <source>
        <dbReference type="Proteomes" id="UP000035553"/>
    </source>
</evidence>
<evidence type="ECO:0000256" key="1">
    <source>
        <dbReference type="ARBA" id="ARBA00022490"/>
    </source>
</evidence>
<dbReference type="GO" id="GO:0070043">
    <property type="term" value="F:rRNA (guanine-N7-)-methyltransferase activity"/>
    <property type="evidence" value="ECO:0007669"/>
    <property type="project" value="UniProtKB-UniRule"/>
</dbReference>
<dbReference type="RefSeq" id="WP_010025617.1">
    <property type="nucleotide sequence ID" value="NZ_AFVQ02000012.1"/>
</dbReference>
<sequence>MAGLEQLLSQNKIQLTQQQSHQFQRYYELLVEWNDKMNLTAITDQKEVVIKHFFDSLTPCFYFSMQKVQTLCDVGSGAGFPGIPMKILFPELHLTIVDSLKKRLTFLQTVADELDLKDISLHHDRAETFARKTEMREHFDVVTARAVAKLSVLSEYCLPLVHLGGTFIALKGSNADVEAEQADHAIKLLGGEMSRMISLELPEASGKRSLVFIGKKEASPKKYPRKPGVPMKDPL</sequence>
<feature type="binding site" evidence="6">
    <location>
        <position position="145"/>
    </location>
    <ligand>
        <name>S-adenosyl-L-methionine</name>
        <dbReference type="ChEBI" id="CHEBI:59789"/>
    </ligand>
</feature>
<dbReference type="HAMAP" id="MF_00074">
    <property type="entry name" value="16SrRNA_methyltr_G"/>
    <property type="match status" value="1"/>
</dbReference>
<keyword evidence="5 6" id="KW-0949">S-adenosyl-L-methionine</keyword>
<dbReference type="AlphaFoldDB" id="A0A0U1QSJ3"/>
<proteinExistence type="inferred from homology"/>
<evidence type="ECO:0000256" key="5">
    <source>
        <dbReference type="ARBA" id="ARBA00022691"/>
    </source>
</evidence>
<evidence type="ECO:0000256" key="4">
    <source>
        <dbReference type="ARBA" id="ARBA00022679"/>
    </source>
</evidence>
<dbReference type="NCBIfam" id="TIGR00138">
    <property type="entry name" value="rsmG_gidB"/>
    <property type="match status" value="1"/>
</dbReference>
<comment type="similarity">
    <text evidence="6">Belongs to the methyltransferase superfamily. RNA methyltransferase RsmG family.</text>
</comment>
<dbReference type="InterPro" id="IPR029063">
    <property type="entry name" value="SAM-dependent_MTases_sf"/>
</dbReference>
<evidence type="ECO:0000313" key="7">
    <source>
        <dbReference type="EMBL" id="KLI03775.1"/>
    </source>
</evidence>
<dbReference type="Pfam" id="PF02527">
    <property type="entry name" value="GidB"/>
    <property type="match status" value="1"/>
</dbReference>
<dbReference type="Proteomes" id="UP000035553">
    <property type="component" value="Unassembled WGS sequence"/>
</dbReference>
<evidence type="ECO:0000256" key="3">
    <source>
        <dbReference type="ARBA" id="ARBA00022603"/>
    </source>
</evidence>
<keyword evidence="3 6" id="KW-0489">Methyltransferase</keyword>
<accession>A0A0U1QSJ3</accession>
<dbReference type="EMBL" id="AFVQ02000012">
    <property type="protein sequence ID" value="KLI03775.1"/>
    <property type="molecule type" value="Genomic_DNA"/>
</dbReference>
<comment type="caution">
    <text evidence="7">The sequence shown here is derived from an EMBL/GenBank/DDBJ whole genome shotgun (WGS) entry which is preliminary data.</text>
</comment>
<feature type="binding site" evidence="6">
    <location>
        <position position="75"/>
    </location>
    <ligand>
        <name>S-adenosyl-L-methionine</name>
        <dbReference type="ChEBI" id="CHEBI:59789"/>
    </ligand>
</feature>
<keyword evidence="2 6" id="KW-0698">rRNA processing</keyword>
<comment type="caution">
    <text evidence="6">Lacks conserved residue(s) required for the propagation of feature annotation.</text>
</comment>
<dbReference type="OrthoDB" id="9808773at2"/>
<keyword evidence="4 6" id="KW-0808">Transferase</keyword>
<gene>
    <name evidence="6" type="primary">rsmG</name>
    <name evidence="7" type="ORF">SINU_01075</name>
</gene>
<reference evidence="7 8" key="1">
    <citation type="journal article" date="2011" name="J. Bacteriol.">
        <title>Draft genome sequence of Sporolactobacillus inulinus strain CASD, an efficient D-lactic acid-producing bacterium with high-concentration lactate tolerance capability.</title>
        <authorList>
            <person name="Yu B."/>
            <person name="Su F."/>
            <person name="Wang L."/>
            <person name="Xu K."/>
            <person name="Zhao B."/>
            <person name="Xu P."/>
        </authorList>
    </citation>
    <scope>NUCLEOTIDE SEQUENCE [LARGE SCALE GENOMIC DNA]</scope>
    <source>
        <strain evidence="7 8">CASD</strain>
    </source>
</reference>
<dbReference type="PIRSF" id="PIRSF003078">
    <property type="entry name" value="GidB"/>
    <property type="match status" value="1"/>
</dbReference>
<protein>
    <recommendedName>
        <fullName evidence="6">Ribosomal RNA small subunit methyltransferase G</fullName>
        <ecNumber evidence="6">2.1.1.-</ecNumber>
    </recommendedName>
    <alternativeName>
        <fullName evidence="6">16S rRNA 7-methylguanosine methyltransferase</fullName>
        <shortName evidence="6">16S rRNA m7G methyltransferase</shortName>
    </alternativeName>
</protein>
<name>A0A0U1QSJ3_9BACL</name>
<dbReference type="FunFam" id="3.40.50.150:FF:000041">
    <property type="entry name" value="Ribosomal RNA small subunit methyltransferase G"/>
    <property type="match status" value="1"/>
</dbReference>